<feature type="transmembrane region" description="Helical" evidence="8">
    <location>
        <begin position="46"/>
        <end position="69"/>
    </location>
</feature>
<evidence type="ECO:0000256" key="2">
    <source>
        <dbReference type="ARBA" id="ARBA00022448"/>
    </source>
</evidence>
<feature type="transmembrane region" description="Helical" evidence="8">
    <location>
        <begin position="251"/>
        <end position="270"/>
    </location>
</feature>
<feature type="domain" description="ABC transmembrane type-1" evidence="9">
    <location>
        <begin position="106"/>
        <end position="322"/>
    </location>
</feature>
<evidence type="ECO:0000256" key="6">
    <source>
        <dbReference type="ARBA" id="ARBA00023136"/>
    </source>
</evidence>
<sequence>MSAQASAPATGAATGRGRRRAAGGADARGRKSPDRSGPTRIKGNGLAFWLFTTPFLVGLLVFTIVPLIWGALLSLFEAKGTVLPTDFVGLANFRHFLVDTAFLKSLRTFTVFAIFIVPVTMVCSLGLAVLINGLPRFQAFYRSVFFLPTACSYVVACVVWRLSLFNGLESGIANQVLSALGMSSISEWLSASPYWWIVLVSVRLWLQVGFYMLLFLAGLQGIPTQLYEAAAVDGLSPGGLRMFRHITLPQLRTTFAAVLLLLLIAAFQAFDEFYNLTGNNPETRPPLVYLYNIALGSQQDFGTGSAGALVLTAIMVVAGLLQTSFVGFGSNDDGRRRFGLRRRGAKEVQR</sequence>
<accession>A0ABW4PZE7</accession>
<feature type="transmembrane region" description="Helical" evidence="8">
    <location>
        <begin position="194"/>
        <end position="217"/>
    </location>
</feature>
<gene>
    <name evidence="10" type="ORF">ACFSDA_07040</name>
</gene>
<dbReference type="PROSITE" id="PS50928">
    <property type="entry name" value="ABC_TM1"/>
    <property type="match status" value="1"/>
</dbReference>
<evidence type="ECO:0000256" key="7">
    <source>
        <dbReference type="SAM" id="MobiDB-lite"/>
    </source>
</evidence>
<feature type="transmembrane region" description="Helical" evidence="8">
    <location>
        <begin position="306"/>
        <end position="328"/>
    </location>
</feature>
<keyword evidence="5 8" id="KW-1133">Transmembrane helix</keyword>
<feature type="transmembrane region" description="Helical" evidence="8">
    <location>
        <begin position="109"/>
        <end position="131"/>
    </location>
</feature>
<comment type="subcellular location">
    <subcellularLocation>
        <location evidence="1">Cell membrane</location>
        <topology evidence="1">Multi-pass membrane protein</topology>
    </subcellularLocation>
</comment>
<dbReference type="Gene3D" id="1.10.3720.10">
    <property type="entry name" value="MetI-like"/>
    <property type="match status" value="1"/>
</dbReference>
<dbReference type="RefSeq" id="WP_343904063.1">
    <property type="nucleotide sequence ID" value="NZ_BAAAIS010000002.1"/>
</dbReference>
<comment type="caution">
    <text evidence="10">The sequence shown here is derived from an EMBL/GenBank/DDBJ whole genome shotgun (WGS) entry which is preliminary data.</text>
</comment>
<keyword evidence="2" id="KW-0813">Transport</keyword>
<proteinExistence type="predicted"/>
<dbReference type="EMBL" id="JBHUFL010000002">
    <property type="protein sequence ID" value="MFD1834831.1"/>
    <property type="molecule type" value="Genomic_DNA"/>
</dbReference>
<dbReference type="InterPro" id="IPR035906">
    <property type="entry name" value="MetI-like_sf"/>
</dbReference>
<keyword evidence="3" id="KW-1003">Cell membrane</keyword>
<keyword evidence="4 8" id="KW-0812">Transmembrane</keyword>
<dbReference type="InterPro" id="IPR000515">
    <property type="entry name" value="MetI-like"/>
</dbReference>
<protein>
    <submittedName>
        <fullName evidence="10">Carbohydrate ABC transporter permease</fullName>
    </submittedName>
</protein>
<evidence type="ECO:0000256" key="1">
    <source>
        <dbReference type="ARBA" id="ARBA00004651"/>
    </source>
</evidence>
<evidence type="ECO:0000313" key="11">
    <source>
        <dbReference type="Proteomes" id="UP001597280"/>
    </source>
</evidence>
<evidence type="ECO:0000313" key="10">
    <source>
        <dbReference type="EMBL" id="MFD1834831.1"/>
    </source>
</evidence>
<evidence type="ECO:0000256" key="8">
    <source>
        <dbReference type="SAM" id="Phobius"/>
    </source>
</evidence>
<name>A0ABW4PZE7_9MICO</name>
<keyword evidence="6 8" id="KW-0472">Membrane</keyword>
<evidence type="ECO:0000256" key="4">
    <source>
        <dbReference type="ARBA" id="ARBA00022692"/>
    </source>
</evidence>
<keyword evidence="11" id="KW-1185">Reference proteome</keyword>
<evidence type="ECO:0000259" key="9">
    <source>
        <dbReference type="PROSITE" id="PS50928"/>
    </source>
</evidence>
<organism evidence="10 11">
    <name type="scientific">Brachybacterium rhamnosum</name>
    <dbReference type="NCBI Taxonomy" id="173361"/>
    <lineage>
        <taxon>Bacteria</taxon>
        <taxon>Bacillati</taxon>
        <taxon>Actinomycetota</taxon>
        <taxon>Actinomycetes</taxon>
        <taxon>Micrococcales</taxon>
        <taxon>Dermabacteraceae</taxon>
        <taxon>Brachybacterium</taxon>
    </lineage>
</organism>
<feature type="compositionally biased region" description="Low complexity" evidence="7">
    <location>
        <begin position="1"/>
        <end position="15"/>
    </location>
</feature>
<dbReference type="CDD" id="cd06261">
    <property type="entry name" value="TM_PBP2"/>
    <property type="match status" value="1"/>
</dbReference>
<dbReference type="PANTHER" id="PTHR30193">
    <property type="entry name" value="ABC TRANSPORTER PERMEASE PROTEIN"/>
    <property type="match status" value="1"/>
</dbReference>
<dbReference type="InterPro" id="IPR051393">
    <property type="entry name" value="ABC_transporter_permease"/>
</dbReference>
<feature type="region of interest" description="Disordered" evidence="7">
    <location>
        <begin position="1"/>
        <end position="38"/>
    </location>
</feature>
<reference evidence="11" key="1">
    <citation type="journal article" date="2019" name="Int. J. Syst. Evol. Microbiol.">
        <title>The Global Catalogue of Microorganisms (GCM) 10K type strain sequencing project: providing services to taxonomists for standard genome sequencing and annotation.</title>
        <authorList>
            <consortium name="The Broad Institute Genomics Platform"/>
            <consortium name="The Broad Institute Genome Sequencing Center for Infectious Disease"/>
            <person name="Wu L."/>
            <person name="Ma J."/>
        </authorList>
    </citation>
    <scope>NUCLEOTIDE SEQUENCE [LARGE SCALE GENOMIC DNA]</scope>
    <source>
        <strain evidence="11">JCM 11650</strain>
    </source>
</reference>
<dbReference type="SUPFAM" id="SSF161098">
    <property type="entry name" value="MetI-like"/>
    <property type="match status" value="1"/>
</dbReference>
<dbReference type="PANTHER" id="PTHR30193:SF37">
    <property type="entry name" value="INNER MEMBRANE ABC TRANSPORTER PERMEASE PROTEIN YCJO"/>
    <property type="match status" value="1"/>
</dbReference>
<dbReference type="Proteomes" id="UP001597280">
    <property type="component" value="Unassembled WGS sequence"/>
</dbReference>
<evidence type="ECO:0000256" key="5">
    <source>
        <dbReference type="ARBA" id="ARBA00022989"/>
    </source>
</evidence>
<feature type="transmembrane region" description="Helical" evidence="8">
    <location>
        <begin position="143"/>
        <end position="162"/>
    </location>
</feature>
<evidence type="ECO:0000256" key="3">
    <source>
        <dbReference type="ARBA" id="ARBA00022475"/>
    </source>
</evidence>